<dbReference type="Proteomes" id="UP000196036">
    <property type="component" value="Unassembled WGS sequence"/>
</dbReference>
<proteinExistence type="predicted"/>
<dbReference type="PANTHER" id="PTHR12526">
    <property type="entry name" value="GLYCOSYLTRANSFERASE"/>
    <property type="match status" value="1"/>
</dbReference>
<keyword evidence="1" id="KW-1133">Transmembrane helix</keyword>
<dbReference type="EMBL" id="NFLW01000014">
    <property type="protein sequence ID" value="OUQ70563.1"/>
    <property type="molecule type" value="Genomic_DNA"/>
</dbReference>
<feature type="transmembrane region" description="Helical" evidence="1">
    <location>
        <begin position="89"/>
        <end position="108"/>
    </location>
</feature>
<sequence>MRLLVEYDKIRFMKILYFGPISKKGQASIGGYEAANRKNIDSLLKRGVEVVEFPNPVINRHLGNFGKIAYIKLFFLPLSLWKYRHEKDVILHITPLYGNLLVPALFTVFVAKKLSIPVLVDIRAGSLIYYYQTKGKKYQRQMKEMLDRADMLTVEGSVYIQQIKSVIGVDKPTYYFPNLANVSNFPVINKPKDKFNILYFGRLTKAKGIDIVINTIKMLDDRFKLYVAGAFGSDCNKGMLNDNKIAYLGFLPPSELQQILSDMHFFIFPTRHIGEGQSNSLIEAMSAGLIPVVSAQGFNEEVTGNHGFVIPLDGTAVDYKNAILKLVSGDIAKMSAACQNHIREHHNVDVEITKLITIYRRLLCQ</sequence>
<reference evidence="3" key="1">
    <citation type="submission" date="2017-04" db="EMBL/GenBank/DDBJ databases">
        <title>Function of individual gut microbiota members based on whole genome sequencing of pure cultures obtained from chicken caecum.</title>
        <authorList>
            <person name="Medvecky M."/>
            <person name="Cejkova D."/>
            <person name="Polansky O."/>
            <person name="Karasova D."/>
            <person name="Kubasova T."/>
            <person name="Cizek A."/>
            <person name="Rychlik I."/>
        </authorList>
    </citation>
    <scope>NUCLEOTIDE SEQUENCE [LARGE SCALE GENOMIC DNA]</scope>
    <source>
        <strain evidence="3">An109</strain>
    </source>
</reference>
<evidence type="ECO:0000313" key="3">
    <source>
        <dbReference type="Proteomes" id="UP000196036"/>
    </source>
</evidence>
<accession>A0A1Y4VMI5</accession>
<dbReference type="AlphaFoldDB" id="A0A1Y4VMI5"/>
<comment type="caution">
    <text evidence="2">The sequence shown here is derived from an EMBL/GenBank/DDBJ whole genome shotgun (WGS) entry which is preliminary data.</text>
</comment>
<dbReference type="Gene3D" id="3.40.50.2000">
    <property type="entry name" value="Glycogen Phosphorylase B"/>
    <property type="match status" value="2"/>
</dbReference>
<evidence type="ECO:0000256" key="1">
    <source>
        <dbReference type="SAM" id="Phobius"/>
    </source>
</evidence>
<keyword evidence="1" id="KW-0472">Membrane</keyword>
<name>A0A1Y4VMI5_9BACE</name>
<gene>
    <name evidence="2" type="ORF">B5E52_09185</name>
</gene>
<keyword evidence="1" id="KW-0812">Transmembrane</keyword>
<dbReference type="CDD" id="cd03801">
    <property type="entry name" value="GT4_PimA-like"/>
    <property type="match status" value="1"/>
</dbReference>
<protein>
    <recommendedName>
        <fullName evidence="4">Glycosyltransferase family 4 protein</fullName>
    </recommendedName>
</protein>
<evidence type="ECO:0000313" key="2">
    <source>
        <dbReference type="EMBL" id="OUQ70563.1"/>
    </source>
</evidence>
<dbReference type="SUPFAM" id="SSF53756">
    <property type="entry name" value="UDP-Glycosyltransferase/glycogen phosphorylase"/>
    <property type="match status" value="1"/>
</dbReference>
<dbReference type="Pfam" id="PF13692">
    <property type="entry name" value="Glyco_trans_1_4"/>
    <property type="match status" value="1"/>
</dbReference>
<evidence type="ECO:0008006" key="4">
    <source>
        <dbReference type="Google" id="ProtNLM"/>
    </source>
</evidence>
<organism evidence="2 3">
    <name type="scientific">Bacteroides xylanisolvens</name>
    <dbReference type="NCBI Taxonomy" id="371601"/>
    <lineage>
        <taxon>Bacteria</taxon>
        <taxon>Pseudomonadati</taxon>
        <taxon>Bacteroidota</taxon>
        <taxon>Bacteroidia</taxon>
        <taxon>Bacteroidales</taxon>
        <taxon>Bacteroidaceae</taxon>
        <taxon>Bacteroides</taxon>
    </lineage>
</organism>